<dbReference type="PANTHER" id="PTHR36617">
    <property type="entry name" value="PROTEIN, PUTATIVE-RELATED"/>
    <property type="match status" value="1"/>
</dbReference>
<proteinExistence type="predicted"/>
<dbReference type="EMBL" id="JACXVP010000009">
    <property type="protein sequence ID" value="KAG5583880.1"/>
    <property type="molecule type" value="Genomic_DNA"/>
</dbReference>
<reference evidence="1 2" key="1">
    <citation type="submission" date="2020-09" db="EMBL/GenBank/DDBJ databases">
        <title>De no assembly of potato wild relative species, Solanum commersonii.</title>
        <authorList>
            <person name="Cho K."/>
        </authorList>
    </citation>
    <scope>NUCLEOTIDE SEQUENCE [LARGE SCALE GENOMIC DNA]</scope>
    <source>
        <strain evidence="1">LZ3.2</strain>
        <tissue evidence="1">Leaf</tissue>
    </source>
</reference>
<organism evidence="1 2">
    <name type="scientific">Solanum commersonii</name>
    <name type="common">Commerson's wild potato</name>
    <name type="synonym">Commerson's nightshade</name>
    <dbReference type="NCBI Taxonomy" id="4109"/>
    <lineage>
        <taxon>Eukaryota</taxon>
        <taxon>Viridiplantae</taxon>
        <taxon>Streptophyta</taxon>
        <taxon>Embryophyta</taxon>
        <taxon>Tracheophyta</taxon>
        <taxon>Spermatophyta</taxon>
        <taxon>Magnoliopsida</taxon>
        <taxon>eudicotyledons</taxon>
        <taxon>Gunneridae</taxon>
        <taxon>Pentapetalae</taxon>
        <taxon>asterids</taxon>
        <taxon>lamiids</taxon>
        <taxon>Solanales</taxon>
        <taxon>Solanaceae</taxon>
        <taxon>Solanoideae</taxon>
        <taxon>Solaneae</taxon>
        <taxon>Solanum</taxon>
    </lineage>
</organism>
<protein>
    <submittedName>
        <fullName evidence="1">Uncharacterized protein</fullName>
    </submittedName>
</protein>
<keyword evidence="2" id="KW-1185">Reference proteome</keyword>
<evidence type="ECO:0000313" key="2">
    <source>
        <dbReference type="Proteomes" id="UP000824120"/>
    </source>
</evidence>
<sequence length="379" mass="43865">MTQKEWPQNFSIHTSLKVGNEHKTSFWEGNWLGPGPLRLLFPDAFILNQQQRANISEVWSNQGWDLSFRRLPNDWETEIFKEFLNILDLFKRVSLEQDRLRWLRDSSRIFSVKTAYHMRKNNNLNTAEECTFALFVICMEEMQKQIVIFFCTVANDVVYSKKKAKEIKDFGANWILRRPTITSFGGSRRVRQGWPSILYVAHTNDVRAEQGGGKSCCRGLHKGFFTALVGHSTAKSSQLARWRRLRSYFLAQVFNCKAGLFLLPTWYTTRSTSKDQPACIPVIERNILKGYEEFNGNVSFRMDDGSRSYYEKLLSQEKCVFPLGKLQGGDLDDGELKKRKLDSTSLVAVNTEMVWTSIDVATLALYVDHTEEEKRKSFS</sequence>
<dbReference type="Proteomes" id="UP000824120">
    <property type="component" value="Chromosome 9"/>
</dbReference>
<accession>A0A9J5XAH6</accession>
<gene>
    <name evidence="1" type="ORF">H5410_044314</name>
</gene>
<evidence type="ECO:0000313" key="1">
    <source>
        <dbReference type="EMBL" id="KAG5583880.1"/>
    </source>
</evidence>
<dbReference type="PANTHER" id="PTHR36617:SF16">
    <property type="entry name" value="OS04G0516500 PROTEIN"/>
    <property type="match status" value="1"/>
</dbReference>
<dbReference type="OrthoDB" id="1306001at2759"/>
<dbReference type="AlphaFoldDB" id="A0A9J5XAH6"/>
<name>A0A9J5XAH6_SOLCO</name>
<comment type="caution">
    <text evidence="1">The sequence shown here is derived from an EMBL/GenBank/DDBJ whole genome shotgun (WGS) entry which is preliminary data.</text>
</comment>